<dbReference type="GeneID" id="120250395"/>
<dbReference type="GO" id="GO:0004519">
    <property type="term" value="F:endonuclease activity"/>
    <property type="evidence" value="ECO:0007669"/>
    <property type="project" value="UniProtKB-KW"/>
</dbReference>
<gene>
    <name evidence="13" type="primary">LOC120250395</name>
</gene>
<keyword evidence="6" id="KW-0229">DNA integration</keyword>
<dbReference type="Proteomes" id="UP001515500">
    <property type="component" value="Chromosome 3"/>
</dbReference>
<dbReference type="SUPFAM" id="SSF53098">
    <property type="entry name" value="Ribonuclease H-like"/>
    <property type="match status" value="1"/>
</dbReference>
<dbReference type="Gene3D" id="3.30.420.10">
    <property type="entry name" value="Ribonuclease H-like superfamily/Ribonuclease H"/>
    <property type="match status" value="1"/>
</dbReference>
<evidence type="ECO:0000256" key="8">
    <source>
        <dbReference type="ARBA" id="ARBA00022932"/>
    </source>
</evidence>
<evidence type="ECO:0000313" key="13">
    <source>
        <dbReference type="RefSeq" id="XP_039115149.1"/>
    </source>
</evidence>
<keyword evidence="12" id="KW-1185">Reference proteome</keyword>
<name>A0AB40AJW7_DIOCR</name>
<keyword evidence="7" id="KW-0695">RNA-directed DNA polymerase</keyword>
<dbReference type="GO" id="GO:0003887">
    <property type="term" value="F:DNA-directed DNA polymerase activity"/>
    <property type="evidence" value="ECO:0007669"/>
    <property type="project" value="UniProtKB-KW"/>
</dbReference>
<dbReference type="PANTHER" id="PTHR42648">
    <property type="entry name" value="TRANSPOSASE, PUTATIVE-RELATED"/>
    <property type="match status" value="1"/>
</dbReference>
<keyword evidence="3" id="KW-0255">Endonuclease</keyword>
<dbReference type="GO" id="GO:0003964">
    <property type="term" value="F:RNA-directed DNA polymerase activity"/>
    <property type="evidence" value="ECO:0007669"/>
    <property type="project" value="UniProtKB-KW"/>
</dbReference>
<keyword evidence="1" id="KW-0540">Nuclease</keyword>
<protein>
    <submittedName>
        <fullName evidence="13">Uncharacterized protein LOC120250395</fullName>
    </submittedName>
</protein>
<accession>A0AB40AJW7</accession>
<sequence>METQTRQKLETLRSDRGSEFKSNQFKEYCERMGIRREFTAPYSPQQNGIAEHKNRTLVDKARSMLNARKLPTKFWAEAIATTAYLSNISPTQAIANRTPYEAWWGVKHTSAEQQIVQKKVIYGELEGNYSTEANIPRAEIQRQEGSVYDVESSNSSSQGESTQEDSPPSIVRMLRDIYESCSFALHMSDPSNYDEACQNTVWKKAMDEEFQAIQRNDT</sequence>
<evidence type="ECO:0000256" key="9">
    <source>
        <dbReference type="ARBA" id="ARBA00023172"/>
    </source>
</evidence>
<keyword evidence="5" id="KW-0460">Magnesium</keyword>
<dbReference type="InterPro" id="IPR039537">
    <property type="entry name" value="Retrotran_Ty1/copia-like"/>
</dbReference>
<evidence type="ECO:0000313" key="12">
    <source>
        <dbReference type="Proteomes" id="UP001515500"/>
    </source>
</evidence>
<organism evidence="12 13">
    <name type="scientific">Dioscorea cayennensis subsp. rotundata</name>
    <name type="common">White Guinea yam</name>
    <name type="synonym">Dioscorea rotundata</name>
    <dbReference type="NCBI Taxonomy" id="55577"/>
    <lineage>
        <taxon>Eukaryota</taxon>
        <taxon>Viridiplantae</taxon>
        <taxon>Streptophyta</taxon>
        <taxon>Embryophyta</taxon>
        <taxon>Tracheophyta</taxon>
        <taxon>Spermatophyta</taxon>
        <taxon>Magnoliopsida</taxon>
        <taxon>Liliopsida</taxon>
        <taxon>Dioscoreales</taxon>
        <taxon>Dioscoreaceae</taxon>
        <taxon>Dioscorea</taxon>
    </lineage>
</organism>
<dbReference type="InterPro" id="IPR036397">
    <property type="entry name" value="RNaseH_sf"/>
</dbReference>
<dbReference type="GO" id="GO:0016787">
    <property type="term" value="F:hydrolase activity"/>
    <property type="evidence" value="ECO:0007669"/>
    <property type="project" value="UniProtKB-KW"/>
</dbReference>
<keyword evidence="9" id="KW-0233">DNA recombination</keyword>
<keyword evidence="8" id="KW-0548">Nucleotidyltransferase</keyword>
<evidence type="ECO:0000256" key="5">
    <source>
        <dbReference type="ARBA" id="ARBA00022842"/>
    </source>
</evidence>
<evidence type="ECO:0000256" key="2">
    <source>
        <dbReference type="ARBA" id="ARBA00022723"/>
    </source>
</evidence>
<evidence type="ECO:0000256" key="6">
    <source>
        <dbReference type="ARBA" id="ARBA00022908"/>
    </source>
</evidence>
<keyword evidence="4" id="KW-0378">Hydrolase</keyword>
<dbReference type="GO" id="GO:0046872">
    <property type="term" value="F:metal ion binding"/>
    <property type="evidence" value="ECO:0007669"/>
    <property type="project" value="UniProtKB-KW"/>
</dbReference>
<dbReference type="GO" id="GO:0015074">
    <property type="term" value="P:DNA integration"/>
    <property type="evidence" value="ECO:0007669"/>
    <property type="project" value="UniProtKB-KW"/>
</dbReference>
<dbReference type="GO" id="GO:0006310">
    <property type="term" value="P:DNA recombination"/>
    <property type="evidence" value="ECO:0007669"/>
    <property type="project" value="UniProtKB-KW"/>
</dbReference>
<dbReference type="InterPro" id="IPR001584">
    <property type="entry name" value="Integrase_cat-core"/>
</dbReference>
<dbReference type="AlphaFoldDB" id="A0AB40AJW7"/>
<dbReference type="PROSITE" id="PS50994">
    <property type="entry name" value="INTEGRASE"/>
    <property type="match status" value="1"/>
</dbReference>
<evidence type="ECO:0000256" key="7">
    <source>
        <dbReference type="ARBA" id="ARBA00022918"/>
    </source>
</evidence>
<keyword evidence="2" id="KW-0479">Metal-binding</keyword>
<evidence type="ECO:0000256" key="10">
    <source>
        <dbReference type="SAM" id="MobiDB-lite"/>
    </source>
</evidence>
<dbReference type="RefSeq" id="XP_039115149.1">
    <property type="nucleotide sequence ID" value="XM_039259215.1"/>
</dbReference>
<keyword evidence="8" id="KW-0239">DNA-directed DNA polymerase</keyword>
<reference evidence="13" key="1">
    <citation type="submission" date="2025-08" db="UniProtKB">
        <authorList>
            <consortium name="RefSeq"/>
        </authorList>
    </citation>
    <scope>IDENTIFICATION</scope>
</reference>
<feature type="region of interest" description="Disordered" evidence="10">
    <location>
        <begin position="142"/>
        <end position="168"/>
    </location>
</feature>
<dbReference type="InterPro" id="IPR012337">
    <property type="entry name" value="RNaseH-like_sf"/>
</dbReference>
<feature type="domain" description="Integrase catalytic" evidence="11">
    <location>
        <begin position="1"/>
        <end position="107"/>
    </location>
</feature>
<evidence type="ECO:0000256" key="1">
    <source>
        <dbReference type="ARBA" id="ARBA00022722"/>
    </source>
</evidence>
<evidence type="ECO:0000256" key="4">
    <source>
        <dbReference type="ARBA" id="ARBA00022801"/>
    </source>
</evidence>
<proteinExistence type="predicted"/>
<feature type="compositionally biased region" description="Low complexity" evidence="10">
    <location>
        <begin position="152"/>
        <end position="161"/>
    </location>
</feature>
<keyword evidence="8" id="KW-0808">Transferase</keyword>
<evidence type="ECO:0000259" key="11">
    <source>
        <dbReference type="PROSITE" id="PS50994"/>
    </source>
</evidence>
<dbReference type="PANTHER" id="PTHR42648:SF11">
    <property type="entry name" value="TRANSPOSON TY4-P GAG-POL POLYPROTEIN"/>
    <property type="match status" value="1"/>
</dbReference>
<dbReference type="GO" id="GO:0003676">
    <property type="term" value="F:nucleic acid binding"/>
    <property type="evidence" value="ECO:0007669"/>
    <property type="project" value="InterPro"/>
</dbReference>
<evidence type="ECO:0000256" key="3">
    <source>
        <dbReference type="ARBA" id="ARBA00022759"/>
    </source>
</evidence>